<accession>A0ABD0S1D5</accession>
<proteinExistence type="predicted"/>
<gene>
    <name evidence="1" type="ORF">M9458_002626</name>
</gene>
<keyword evidence="2" id="KW-1185">Reference proteome</keyword>
<dbReference type="EMBL" id="JAMKFB020000001">
    <property type="protein sequence ID" value="KAL0204608.1"/>
    <property type="molecule type" value="Genomic_DNA"/>
</dbReference>
<protein>
    <submittedName>
        <fullName evidence="1">Uncharacterized protein</fullName>
    </submittedName>
</protein>
<feature type="non-terminal residue" evidence="1">
    <location>
        <position position="53"/>
    </location>
</feature>
<sequence length="53" mass="6007">MRAWPVYDGRRSPHSWCGEPAQQNIWMSSCYRGFRHSHTGGLPHDAGTSVPHT</sequence>
<organism evidence="1 2">
    <name type="scientific">Cirrhinus mrigala</name>
    <name type="common">Mrigala</name>
    <dbReference type="NCBI Taxonomy" id="683832"/>
    <lineage>
        <taxon>Eukaryota</taxon>
        <taxon>Metazoa</taxon>
        <taxon>Chordata</taxon>
        <taxon>Craniata</taxon>
        <taxon>Vertebrata</taxon>
        <taxon>Euteleostomi</taxon>
        <taxon>Actinopterygii</taxon>
        <taxon>Neopterygii</taxon>
        <taxon>Teleostei</taxon>
        <taxon>Ostariophysi</taxon>
        <taxon>Cypriniformes</taxon>
        <taxon>Cyprinidae</taxon>
        <taxon>Labeoninae</taxon>
        <taxon>Labeonini</taxon>
        <taxon>Cirrhinus</taxon>
    </lineage>
</organism>
<dbReference type="AlphaFoldDB" id="A0ABD0S1D5"/>
<reference evidence="1 2" key="1">
    <citation type="submission" date="2024-05" db="EMBL/GenBank/DDBJ databases">
        <title>Genome sequencing and assembly of Indian major carp, Cirrhinus mrigala (Hamilton, 1822).</title>
        <authorList>
            <person name="Mohindra V."/>
            <person name="Chowdhury L.M."/>
            <person name="Lal K."/>
            <person name="Jena J.K."/>
        </authorList>
    </citation>
    <scope>NUCLEOTIDE SEQUENCE [LARGE SCALE GENOMIC DNA]</scope>
    <source>
        <strain evidence="1">CM1030</strain>
        <tissue evidence="1">Blood</tissue>
    </source>
</reference>
<dbReference type="PROSITE" id="PS51257">
    <property type="entry name" value="PROKAR_LIPOPROTEIN"/>
    <property type="match status" value="1"/>
</dbReference>
<comment type="caution">
    <text evidence="1">The sequence shown here is derived from an EMBL/GenBank/DDBJ whole genome shotgun (WGS) entry which is preliminary data.</text>
</comment>
<evidence type="ECO:0000313" key="2">
    <source>
        <dbReference type="Proteomes" id="UP001529510"/>
    </source>
</evidence>
<name>A0ABD0S1D5_CIRMR</name>
<dbReference type="Proteomes" id="UP001529510">
    <property type="component" value="Unassembled WGS sequence"/>
</dbReference>
<evidence type="ECO:0000313" key="1">
    <source>
        <dbReference type="EMBL" id="KAL0204608.1"/>
    </source>
</evidence>